<dbReference type="RefSeq" id="WP_148051165.1">
    <property type="nucleotide sequence ID" value="NZ_MOBU01000006.1"/>
</dbReference>
<name>A0A423LMV0_PSEFL</name>
<sequence length="61" mass="6752">MALNLDWSLEVNDEQFFIGFVQALGANLSAERVLEETTSSSRNLECLAALRATLMVGKFDD</sequence>
<evidence type="ECO:0000313" key="2">
    <source>
        <dbReference type="Proteomes" id="UP000285757"/>
    </source>
</evidence>
<organism evidence="1 2">
    <name type="scientific">Pseudomonas fluorescens</name>
    <dbReference type="NCBI Taxonomy" id="294"/>
    <lineage>
        <taxon>Bacteria</taxon>
        <taxon>Pseudomonadati</taxon>
        <taxon>Pseudomonadota</taxon>
        <taxon>Gammaproteobacteria</taxon>
        <taxon>Pseudomonadales</taxon>
        <taxon>Pseudomonadaceae</taxon>
        <taxon>Pseudomonas</taxon>
    </lineage>
</organism>
<dbReference type="Proteomes" id="UP000285757">
    <property type="component" value="Unassembled WGS sequence"/>
</dbReference>
<reference evidence="1 2" key="1">
    <citation type="submission" date="2016-10" db="EMBL/GenBank/DDBJ databases">
        <title>Comparative genome analysis of multiple Pseudomonas spp. focuses on biocontrol and plant growth promoting traits.</title>
        <authorList>
            <person name="Tao X.-Y."/>
            <person name="Taylor C.G."/>
        </authorList>
    </citation>
    <scope>NUCLEOTIDE SEQUENCE [LARGE SCALE GENOMIC DNA]</scope>
    <source>
        <strain evidence="1 2">24D3</strain>
    </source>
</reference>
<protein>
    <submittedName>
        <fullName evidence="1">Uncharacterized protein</fullName>
    </submittedName>
</protein>
<evidence type="ECO:0000313" key="1">
    <source>
        <dbReference type="EMBL" id="RON69681.1"/>
    </source>
</evidence>
<dbReference type="AlphaFoldDB" id="A0A423LMV0"/>
<dbReference type="EMBL" id="MOBU01000006">
    <property type="protein sequence ID" value="RON69681.1"/>
    <property type="molecule type" value="Genomic_DNA"/>
</dbReference>
<accession>A0A423LMV0</accession>
<comment type="caution">
    <text evidence="1">The sequence shown here is derived from an EMBL/GenBank/DDBJ whole genome shotgun (WGS) entry which is preliminary data.</text>
</comment>
<gene>
    <name evidence="1" type="ORF">BK671_09715</name>
</gene>
<proteinExistence type="predicted"/>